<dbReference type="AlphaFoldDB" id="A0A3E2HD52"/>
<dbReference type="OrthoDB" id="3766406at2759"/>
<gene>
    <name evidence="1" type="ORF">B7463_g5252</name>
</gene>
<sequence>MSPNRRIGWINPPDAGENEGLLQCQFCYTEFKVDYAKLNGGRTSMFCTVWQDLGEGESYLDPHWQSYIPSKDQTLVEFEPGSIYSAFEKGDNFKFNELVNPEEEDGLVQIDNAMSSNNIDEVRKAITRFFSRIPVHTWYAGSKNPVELYQDAIENSTSPFLFGRDLVHRREIGHRHLLSRYDLQ</sequence>
<comment type="caution">
    <text evidence="1">The sequence shown here is derived from an EMBL/GenBank/DDBJ whole genome shotgun (WGS) entry which is preliminary data.</text>
</comment>
<protein>
    <submittedName>
        <fullName evidence="1">Uncharacterized protein</fullName>
    </submittedName>
</protein>
<keyword evidence="2" id="KW-1185">Reference proteome</keyword>
<organism evidence="1 2">
    <name type="scientific">Scytalidium lignicola</name>
    <name type="common">Hyphomycete</name>
    <dbReference type="NCBI Taxonomy" id="5539"/>
    <lineage>
        <taxon>Eukaryota</taxon>
        <taxon>Fungi</taxon>
        <taxon>Dikarya</taxon>
        <taxon>Ascomycota</taxon>
        <taxon>Pezizomycotina</taxon>
        <taxon>Leotiomycetes</taxon>
        <taxon>Leotiomycetes incertae sedis</taxon>
        <taxon>Scytalidium</taxon>
    </lineage>
</organism>
<dbReference type="EMBL" id="NCSJ02000084">
    <property type="protein sequence ID" value="RFU31082.1"/>
    <property type="molecule type" value="Genomic_DNA"/>
</dbReference>
<reference evidence="1 2" key="1">
    <citation type="submission" date="2018-05" db="EMBL/GenBank/DDBJ databases">
        <title>Draft genome sequence of Scytalidium lignicola DSM 105466, a ubiquitous saprotrophic fungus.</title>
        <authorList>
            <person name="Buettner E."/>
            <person name="Gebauer A.M."/>
            <person name="Hofrichter M."/>
            <person name="Liers C."/>
            <person name="Kellner H."/>
        </authorList>
    </citation>
    <scope>NUCLEOTIDE SEQUENCE [LARGE SCALE GENOMIC DNA]</scope>
    <source>
        <strain evidence="1 2">DSM 105466</strain>
    </source>
</reference>
<evidence type="ECO:0000313" key="1">
    <source>
        <dbReference type="EMBL" id="RFU31082.1"/>
    </source>
</evidence>
<evidence type="ECO:0000313" key="2">
    <source>
        <dbReference type="Proteomes" id="UP000258309"/>
    </source>
</evidence>
<proteinExistence type="predicted"/>
<feature type="non-terminal residue" evidence="1">
    <location>
        <position position="184"/>
    </location>
</feature>
<accession>A0A3E2HD52</accession>
<feature type="non-terminal residue" evidence="1">
    <location>
        <position position="1"/>
    </location>
</feature>
<dbReference type="Proteomes" id="UP000258309">
    <property type="component" value="Unassembled WGS sequence"/>
</dbReference>
<name>A0A3E2HD52_SCYLI</name>